<dbReference type="InterPro" id="IPR000182">
    <property type="entry name" value="GNAT_dom"/>
</dbReference>
<dbReference type="RefSeq" id="WP_382414109.1">
    <property type="nucleotide sequence ID" value="NZ_AP031500.1"/>
</dbReference>
<dbReference type="GO" id="GO:0016746">
    <property type="term" value="F:acyltransferase activity"/>
    <property type="evidence" value="ECO:0007669"/>
    <property type="project" value="UniProtKB-KW"/>
</dbReference>
<gene>
    <name evidence="4" type="ORF">ACFOEB_02350</name>
</gene>
<dbReference type="Proteomes" id="UP001595548">
    <property type="component" value="Unassembled WGS sequence"/>
</dbReference>
<evidence type="ECO:0000256" key="2">
    <source>
        <dbReference type="ARBA" id="ARBA00023315"/>
    </source>
</evidence>
<dbReference type="PANTHER" id="PTHR42919:SF8">
    <property type="entry name" value="N-ALPHA-ACETYLTRANSFERASE 50"/>
    <property type="match status" value="1"/>
</dbReference>
<dbReference type="InterPro" id="IPR016181">
    <property type="entry name" value="Acyl_CoA_acyltransferase"/>
</dbReference>
<dbReference type="EMBL" id="JBHRTL010000003">
    <property type="protein sequence ID" value="MFC3154027.1"/>
    <property type="molecule type" value="Genomic_DNA"/>
</dbReference>
<dbReference type="CDD" id="cd04301">
    <property type="entry name" value="NAT_SF"/>
    <property type="match status" value="1"/>
</dbReference>
<proteinExistence type="predicted"/>
<keyword evidence="1 4" id="KW-0808">Transferase</keyword>
<name>A0ABV7HQW1_9GAMM</name>
<reference evidence="5" key="1">
    <citation type="journal article" date="2019" name="Int. J. Syst. Evol. Microbiol.">
        <title>The Global Catalogue of Microorganisms (GCM) 10K type strain sequencing project: providing services to taxonomists for standard genome sequencing and annotation.</title>
        <authorList>
            <consortium name="The Broad Institute Genomics Platform"/>
            <consortium name="The Broad Institute Genome Sequencing Center for Infectious Disease"/>
            <person name="Wu L."/>
            <person name="Ma J."/>
        </authorList>
    </citation>
    <scope>NUCLEOTIDE SEQUENCE [LARGE SCALE GENOMIC DNA]</scope>
    <source>
        <strain evidence="5">KCTC 52141</strain>
    </source>
</reference>
<evidence type="ECO:0000313" key="4">
    <source>
        <dbReference type="EMBL" id="MFC3154027.1"/>
    </source>
</evidence>
<sequence length="163" mass="18751">MITLELFPVTAEDRPFLQQLYASTRWHEVALAGLATEQAEAFLTMQFNAQSQHYRQHYPRAQCDRVVCDGVSVGRLYVDRSADDIRIVDIALLPEHRERGIGTRLLQPILAEARQVGVSVSLHVDKQNSARQWYRRLGFVTVEDRGIYDFMRYRAVDPVSFSP</sequence>
<keyword evidence="5" id="KW-1185">Reference proteome</keyword>
<feature type="domain" description="N-acetyltransferase" evidence="3">
    <location>
        <begin position="4"/>
        <end position="156"/>
    </location>
</feature>
<dbReference type="PROSITE" id="PS51186">
    <property type="entry name" value="GNAT"/>
    <property type="match status" value="1"/>
</dbReference>
<dbReference type="PANTHER" id="PTHR42919">
    <property type="entry name" value="N-ALPHA-ACETYLTRANSFERASE"/>
    <property type="match status" value="1"/>
</dbReference>
<dbReference type="Pfam" id="PF13673">
    <property type="entry name" value="Acetyltransf_10"/>
    <property type="match status" value="1"/>
</dbReference>
<dbReference type="SUPFAM" id="SSF55729">
    <property type="entry name" value="Acyl-CoA N-acyltransferases (Nat)"/>
    <property type="match status" value="1"/>
</dbReference>
<accession>A0ABV7HQW1</accession>
<protein>
    <submittedName>
        <fullName evidence="4">GNAT family N-acetyltransferase</fullName>
        <ecNumber evidence="4">2.3.1.-</ecNumber>
    </submittedName>
</protein>
<evidence type="ECO:0000313" key="5">
    <source>
        <dbReference type="Proteomes" id="UP001595548"/>
    </source>
</evidence>
<dbReference type="InterPro" id="IPR051556">
    <property type="entry name" value="N-term/lysine_N-AcTrnsfr"/>
</dbReference>
<keyword evidence="2 4" id="KW-0012">Acyltransferase</keyword>
<evidence type="ECO:0000256" key="1">
    <source>
        <dbReference type="ARBA" id="ARBA00022679"/>
    </source>
</evidence>
<dbReference type="EC" id="2.3.1.-" evidence="4"/>
<comment type="caution">
    <text evidence="4">The sequence shown here is derived from an EMBL/GenBank/DDBJ whole genome shotgun (WGS) entry which is preliminary data.</text>
</comment>
<dbReference type="Gene3D" id="3.40.630.30">
    <property type="match status" value="1"/>
</dbReference>
<evidence type="ECO:0000259" key="3">
    <source>
        <dbReference type="PROSITE" id="PS51186"/>
    </source>
</evidence>
<organism evidence="4 5">
    <name type="scientific">Gilvimarinus japonicus</name>
    <dbReference type="NCBI Taxonomy" id="1796469"/>
    <lineage>
        <taxon>Bacteria</taxon>
        <taxon>Pseudomonadati</taxon>
        <taxon>Pseudomonadota</taxon>
        <taxon>Gammaproteobacteria</taxon>
        <taxon>Cellvibrionales</taxon>
        <taxon>Cellvibrionaceae</taxon>
        <taxon>Gilvimarinus</taxon>
    </lineage>
</organism>